<dbReference type="Pfam" id="PF00005">
    <property type="entry name" value="ABC_tran"/>
    <property type="match status" value="2"/>
</dbReference>
<dbReference type="FunFam" id="1.20.1560.10:FF:000063">
    <property type="entry name" value="Multidrug resistance protein ABC transporter"/>
    <property type="match status" value="1"/>
</dbReference>
<evidence type="ECO:0000256" key="5">
    <source>
        <dbReference type="ARBA" id="ARBA00022737"/>
    </source>
</evidence>
<feature type="transmembrane region" description="Helical" evidence="11">
    <location>
        <begin position="171"/>
        <end position="192"/>
    </location>
</feature>
<evidence type="ECO:0000259" key="12">
    <source>
        <dbReference type="PROSITE" id="PS50893"/>
    </source>
</evidence>
<dbReference type="CDD" id="cd18603">
    <property type="entry name" value="ABC_6TM_MRP1_2_3_6_D2_like"/>
    <property type="match status" value="1"/>
</dbReference>
<dbReference type="AlphaFoldDB" id="A0AAD9JUV4"/>
<dbReference type="CDD" id="cd03250">
    <property type="entry name" value="ABCC_MRP_domain1"/>
    <property type="match status" value="1"/>
</dbReference>
<comment type="similarity">
    <text evidence="2">Belongs to the ABC transporter superfamily. ABCC family. Conjugate transporter (TC 3.A.1.208) subfamily.</text>
</comment>
<dbReference type="EMBL" id="JAODUO010001763">
    <property type="protein sequence ID" value="KAK2158848.1"/>
    <property type="molecule type" value="Genomic_DNA"/>
</dbReference>
<keyword evidence="8 11" id="KW-1133">Transmembrane helix</keyword>
<dbReference type="Gene3D" id="1.20.1560.10">
    <property type="entry name" value="ABC transporter type 1, transmembrane domain"/>
    <property type="match status" value="2"/>
</dbReference>
<gene>
    <name evidence="14" type="ORF">NP493_1768g00015</name>
</gene>
<dbReference type="Pfam" id="PF00664">
    <property type="entry name" value="ABC_membrane"/>
    <property type="match status" value="2"/>
</dbReference>
<dbReference type="PROSITE" id="PS50893">
    <property type="entry name" value="ABC_TRANSPORTER_2"/>
    <property type="match status" value="2"/>
</dbReference>
<dbReference type="SUPFAM" id="SSF90123">
    <property type="entry name" value="ABC transporter transmembrane region"/>
    <property type="match status" value="2"/>
</dbReference>
<dbReference type="FunFam" id="3.40.50.300:FF:000997">
    <property type="entry name" value="Multidrug resistance-associated protein 1"/>
    <property type="match status" value="1"/>
</dbReference>
<feature type="transmembrane region" description="Helical" evidence="11">
    <location>
        <begin position="573"/>
        <end position="596"/>
    </location>
</feature>
<evidence type="ECO:0000256" key="9">
    <source>
        <dbReference type="ARBA" id="ARBA00023136"/>
    </source>
</evidence>
<keyword evidence="5" id="KW-0677">Repeat</keyword>
<evidence type="ECO:0000256" key="3">
    <source>
        <dbReference type="ARBA" id="ARBA00022448"/>
    </source>
</evidence>
<feature type="compositionally biased region" description="Low complexity" evidence="10">
    <location>
        <begin position="439"/>
        <end position="462"/>
    </location>
</feature>
<evidence type="ECO:0000256" key="1">
    <source>
        <dbReference type="ARBA" id="ARBA00004128"/>
    </source>
</evidence>
<evidence type="ECO:0000313" key="15">
    <source>
        <dbReference type="Proteomes" id="UP001209878"/>
    </source>
</evidence>
<dbReference type="SMART" id="SM00382">
    <property type="entry name" value="AAA"/>
    <property type="match status" value="2"/>
</dbReference>
<keyword evidence="4 11" id="KW-0812">Transmembrane</keyword>
<feature type="transmembrane region" description="Helical" evidence="11">
    <location>
        <begin position="669"/>
        <end position="687"/>
    </location>
</feature>
<organism evidence="14 15">
    <name type="scientific">Ridgeia piscesae</name>
    <name type="common">Tubeworm</name>
    <dbReference type="NCBI Taxonomy" id="27915"/>
    <lineage>
        <taxon>Eukaryota</taxon>
        <taxon>Metazoa</taxon>
        <taxon>Spiralia</taxon>
        <taxon>Lophotrochozoa</taxon>
        <taxon>Annelida</taxon>
        <taxon>Polychaeta</taxon>
        <taxon>Sedentaria</taxon>
        <taxon>Canalipalpata</taxon>
        <taxon>Sabellida</taxon>
        <taxon>Siboglinidae</taxon>
        <taxon>Ridgeia</taxon>
    </lineage>
</organism>
<feature type="region of interest" description="Disordered" evidence="10">
    <location>
        <begin position="439"/>
        <end position="476"/>
    </location>
</feature>
<keyword evidence="6" id="KW-0547">Nucleotide-binding</keyword>
<feature type="transmembrane region" description="Helical" evidence="11">
    <location>
        <begin position="752"/>
        <end position="774"/>
    </location>
</feature>
<keyword evidence="9 11" id="KW-0472">Membrane</keyword>
<feature type="transmembrane region" description="Helical" evidence="11">
    <location>
        <begin position="644"/>
        <end position="663"/>
    </location>
</feature>
<evidence type="ECO:0000256" key="6">
    <source>
        <dbReference type="ARBA" id="ARBA00022741"/>
    </source>
</evidence>
<dbReference type="FunFam" id="3.40.50.300:FF:000074">
    <property type="entry name" value="Multidrug resistance-associated protein 5 isoform 1"/>
    <property type="match status" value="1"/>
</dbReference>
<sequence>MARHGQSVGEMVNLMSVDSEKVKEMFNWLDALWFPFFTVVLCIVFLWQVVGVAALSGLALLSILILVNAVFLGSKMAQYQGIRMNFIDSRMRHTNEIINGIKFLKFNAWEKLFQQKLLVIRKKELKLLRKIAYINTISAVTWFLSPYLVSLAIFTTYIVSSPDHVITAQTAFVTLALINNLTLPMSILPIAIRSIGQGVVSFRRTAAFLSLDELTCDESPTIRTTTVGADVVVFEKATFTWDGAVSVLKEIDLHVPRGRLVAIVGDVGSAKSSLLSAMLGEMTRLSGTCAVQGSVAYVPQHPWIQNATLRDNILFGRVHVSTRYQEVISACALLPDLQTLPAGDNTEIGEKGINLSGGQRHRVSLARAVYQDTDVYLLDDPLSAVDVHVAKHLFQHVIGPTGLLAHKTRLLATHNITVLPLVDIIVVLNEGRIVDVGTYEGGESQSEETTTTQSSDSSTLYDSDSKTRKRKRIRHVTRRHSSGEIMPLPNDCLGVKDTLVEEETSAVGAVRWRTVWGYINSGGLAAFAVMAVGLLFFVLSQMATNIWLSSWSNDPVVNGTRDREQEYMRLGTYAGFGVLQLLFVSMLSLAIACGSVSASSKLYARLLDCILHAPISFFDTNPIGRIMNRFAKDMDNVDTTLPSYINMFMVTLVPFLATIGIILYTLPVFAVAFLPFGAVFLFIKTVYSANQRQLKRLDSVNRSPIYSYFEDTLVGLASVRAYRRQTEFTADFDHLVDRSQRAWYLSVTTMRWLGVSIETVAAIFVLLVSLLVVFESASLSAGVVGLTLTYALQVTSCIHICMRSAAELEVNVVSVERIKEYSDINSEAPWYVPDRTPPVTWPQHGAVEFQCYSTRYRPGLDNVLRGISAQIAPNEKIGVVGRTGAGKSSLTLALFRIIEAADGRIVIDGVSVSDIGLHDLRTKLTIIPQDPVLFSGSLRDNLDPFGRYSDSQIWSALRKTNLETTVAAMEHALDYDVGENGDTLSVGQRQLLCLARALLAKTKIVILDEATAAVDVATDQVIQRTIRRELAECTVITVAHRLNTVLQYDRLMVLDAGQIREFDTPRRLLNNRRSALYAMVKATEKTSTDVSLRTQNK</sequence>
<dbReference type="InterPro" id="IPR027417">
    <property type="entry name" value="P-loop_NTPase"/>
</dbReference>
<dbReference type="InterPro" id="IPR036640">
    <property type="entry name" value="ABC1_TM_sf"/>
</dbReference>
<keyword evidence="7" id="KW-0067">ATP-binding</keyword>
<feature type="domain" description="ABC transmembrane type-1" evidence="13">
    <location>
        <begin position="528"/>
        <end position="809"/>
    </location>
</feature>
<dbReference type="PANTHER" id="PTHR24223">
    <property type="entry name" value="ATP-BINDING CASSETTE SUB-FAMILY C"/>
    <property type="match status" value="1"/>
</dbReference>
<proteinExistence type="inferred from homology"/>
<comment type="caution">
    <text evidence="14">The sequence shown here is derived from an EMBL/GenBank/DDBJ whole genome shotgun (WGS) entry which is preliminary data.</text>
</comment>
<keyword evidence="15" id="KW-1185">Reference proteome</keyword>
<evidence type="ECO:0000256" key="8">
    <source>
        <dbReference type="ARBA" id="ARBA00022989"/>
    </source>
</evidence>
<dbReference type="Proteomes" id="UP001209878">
    <property type="component" value="Unassembled WGS sequence"/>
</dbReference>
<dbReference type="Gene3D" id="3.40.50.300">
    <property type="entry name" value="P-loop containing nucleotide triphosphate hydrolases"/>
    <property type="match status" value="2"/>
</dbReference>
<dbReference type="InterPro" id="IPR003439">
    <property type="entry name" value="ABC_transporter-like_ATP-bd"/>
</dbReference>
<dbReference type="InterPro" id="IPR003593">
    <property type="entry name" value="AAA+_ATPase"/>
</dbReference>
<feature type="transmembrane region" description="Helical" evidence="11">
    <location>
        <begin position="131"/>
        <end position="159"/>
    </location>
</feature>
<dbReference type="GO" id="GO:0140359">
    <property type="term" value="F:ABC-type transporter activity"/>
    <property type="evidence" value="ECO:0007669"/>
    <property type="project" value="InterPro"/>
</dbReference>
<dbReference type="InterPro" id="IPR011527">
    <property type="entry name" value="ABC1_TM_dom"/>
</dbReference>
<feature type="transmembrane region" description="Helical" evidence="11">
    <location>
        <begin position="53"/>
        <end position="74"/>
    </location>
</feature>
<dbReference type="PANTHER" id="PTHR24223:SF443">
    <property type="entry name" value="MULTIDRUG-RESISTANCE LIKE PROTEIN 1, ISOFORM I"/>
    <property type="match status" value="1"/>
</dbReference>
<dbReference type="InterPro" id="IPR017871">
    <property type="entry name" value="ABC_transporter-like_CS"/>
</dbReference>
<evidence type="ECO:0000313" key="14">
    <source>
        <dbReference type="EMBL" id="KAK2158848.1"/>
    </source>
</evidence>
<feature type="domain" description="ABC transmembrane type-1" evidence="13">
    <location>
        <begin position="1"/>
        <end position="197"/>
    </location>
</feature>
<dbReference type="GO" id="GO:0005774">
    <property type="term" value="C:vacuolar membrane"/>
    <property type="evidence" value="ECO:0007669"/>
    <property type="project" value="UniProtKB-SubCell"/>
</dbReference>
<evidence type="ECO:0000256" key="10">
    <source>
        <dbReference type="SAM" id="MobiDB-lite"/>
    </source>
</evidence>
<dbReference type="GO" id="GO:0016887">
    <property type="term" value="F:ATP hydrolysis activity"/>
    <property type="evidence" value="ECO:0007669"/>
    <property type="project" value="InterPro"/>
</dbReference>
<dbReference type="PROSITE" id="PS00211">
    <property type="entry name" value="ABC_TRANSPORTER_1"/>
    <property type="match status" value="1"/>
</dbReference>
<comment type="subcellular location">
    <subcellularLocation>
        <location evidence="1">Vacuole membrane</location>
        <topology evidence="1">Multi-pass membrane protein</topology>
    </subcellularLocation>
</comment>
<evidence type="ECO:0000256" key="11">
    <source>
        <dbReference type="SAM" id="Phobius"/>
    </source>
</evidence>
<keyword evidence="3" id="KW-0813">Transport</keyword>
<accession>A0AAD9JUV4</accession>
<dbReference type="GO" id="GO:0005524">
    <property type="term" value="F:ATP binding"/>
    <property type="evidence" value="ECO:0007669"/>
    <property type="project" value="UniProtKB-KW"/>
</dbReference>
<dbReference type="InterPro" id="IPR050173">
    <property type="entry name" value="ABC_transporter_C-like"/>
</dbReference>
<dbReference type="SUPFAM" id="SSF52540">
    <property type="entry name" value="P-loop containing nucleoside triphosphate hydrolases"/>
    <property type="match status" value="2"/>
</dbReference>
<evidence type="ECO:0000256" key="4">
    <source>
        <dbReference type="ARBA" id="ARBA00022692"/>
    </source>
</evidence>
<dbReference type="PROSITE" id="PS50929">
    <property type="entry name" value="ABC_TM1F"/>
    <property type="match status" value="2"/>
</dbReference>
<feature type="transmembrane region" description="Helical" evidence="11">
    <location>
        <begin position="515"/>
        <end position="539"/>
    </location>
</feature>
<feature type="domain" description="ABC transporter" evidence="12">
    <location>
        <begin position="847"/>
        <end position="1081"/>
    </location>
</feature>
<protein>
    <submittedName>
        <fullName evidence="14">Uncharacterized protein</fullName>
    </submittedName>
</protein>
<evidence type="ECO:0000259" key="13">
    <source>
        <dbReference type="PROSITE" id="PS50929"/>
    </source>
</evidence>
<dbReference type="CDD" id="cd03244">
    <property type="entry name" value="ABCC_MRP_domain2"/>
    <property type="match status" value="1"/>
</dbReference>
<feature type="domain" description="ABC transporter" evidence="12">
    <location>
        <begin position="232"/>
        <end position="455"/>
    </location>
</feature>
<feature type="compositionally biased region" description="Basic residues" evidence="10">
    <location>
        <begin position="467"/>
        <end position="476"/>
    </location>
</feature>
<feature type="transmembrane region" description="Helical" evidence="11">
    <location>
        <begin position="25"/>
        <end position="47"/>
    </location>
</feature>
<name>A0AAD9JUV4_RIDPI</name>
<reference evidence="14" key="1">
    <citation type="journal article" date="2023" name="Mol. Biol. Evol.">
        <title>Third-Generation Sequencing Reveals the Adaptive Role of the Epigenome in Three Deep-Sea Polychaetes.</title>
        <authorList>
            <person name="Perez M."/>
            <person name="Aroh O."/>
            <person name="Sun Y."/>
            <person name="Lan Y."/>
            <person name="Juniper S.K."/>
            <person name="Young C.R."/>
            <person name="Angers B."/>
            <person name="Qian P.Y."/>
        </authorList>
    </citation>
    <scope>NUCLEOTIDE SEQUENCE</scope>
    <source>
        <strain evidence="14">R07B-5</strain>
    </source>
</reference>
<evidence type="ECO:0000256" key="7">
    <source>
        <dbReference type="ARBA" id="ARBA00022840"/>
    </source>
</evidence>
<evidence type="ECO:0000256" key="2">
    <source>
        <dbReference type="ARBA" id="ARBA00009726"/>
    </source>
</evidence>